<dbReference type="PROSITE" id="PS51186">
    <property type="entry name" value="GNAT"/>
    <property type="match status" value="1"/>
</dbReference>
<dbReference type="Gene3D" id="3.40.630.30">
    <property type="match status" value="1"/>
</dbReference>
<dbReference type="EMBL" id="CP124543">
    <property type="protein sequence ID" value="WGV23959.1"/>
    <property type="molecule type" value="Genomic_DNA"/>
</dbReference>
<dbReference type="InterPro" id="IPR016181">
    <property type="entry name" value="Acyl_CoA_acyltransferase"/>
</dbReference>
<dbReference type="SUPFAM" id="SSF55729">
    <property type="entry name" value="Acyl-CoA N-acyltransferases (Nat)"/>
    <property type="match status" value="1"/>
</dbReference>
<name>A0AAJ6NNU8_9CYAN</name>
<dbReference type="GO" id="GO:1905502">
    <property type="term" value="F:acetyl-CoA binding"/>
    <property type="evidence" value="ECO:0007669"/>
    <property type="project" value="TreeGrafter"/>
</dbReference>
<feature type="domain" description="N-acetyltransferase" evidence="1">
    <location>
        <begin position="6"/>
        <end position="141"/>
    </location>
</feature>
<dbReference type="InterPro" id="IPR000182">
    <property type="entry name" value="GNAT_dom"/>
</dbReference>
<dbReference type="GO" id="GO:0008080">
    <property type="term" value="F:N-acetyltransferase activity"/>
    <property type="evidence" value="ECO:0007669"/>
    <property type="project" value="InterPro"/>
</dbReference>
<dbReference type="AlphaFoldDB" id="A0AAJ6NNU8"/>
<dbReference type="PANTHER" id="PTHR13538">
    <property type="entry name" value="N-ACETYLTRANSFERASE 6"/>
    <property type="match status" value="1"/>
</dbReference>
<dbReference type="Proteomes" id="UP001223520">
    <property type="component" value="Chromosome"/>
</dbReference>
<dbReference type="CDD" id="cd04301">
    <property type="entry name" value="NAT_SF"/>
    <property type="match status" value="1"/>
</dbReference>
<evidence type="ECO:0000313" key="3">
    <source>
        <dbReference type="Proteomes" id="UP001223520"/>
    </source>
</evidence>
<reference evidence="2 3" key="1">
    <citation type="journal article" date="2023" name="Limnol Oceanogr Lett">
        <title>Environmental adaptations by the intertidal Antarctic cyanobacterium Halotia branconii CENA392 as revealed using long-read genome sequencing.</title>
        <authorList>
            <person name="Dextro R.B."/>
            <person name="Delbaje E."/>
            <person name="Freitas P.N.N."/>
            <person name="Geraldes V."/>
            <person name="Pinto E."/>
            <person name="Long P.F."/>
            <person name="Fiore M.F."/>
        </authorList>
    </citation>
    <scope>NUCLEOTIDE SEQUENCE [LARGE SCALE GENOMIC DNA]</scope>
    <source>
        <strain evidence="2 3">CENA392</strain>
    </source>
</reference>
<evidence type="ECO:0000259" key="1">
    <source>
        <dbReference type="PROSITE" id="PS51186"/>
    </source>
</evidence>
<dbReference type="InterPro" id="IPR039840">
    <property type="entry name" value="NAA80"/>
</dbReference>
<gene>
    <name evidence="2" type="ORF">QI031_19380</name>
</gene>
<evidence type="ECO:0000313" key="2">
    <source>
        <dbReference type="EMBL" id="WGV23959.1"/>
    </source>
</evidence>
<protein>
    <submittedName>
        <fullName evidence="2">GNAT family N-acetyltransferase</fullName>
    </submittedName>
</protein>
<dbReference type="KEGG" id="hbq:QI031_19380"/>
<sequence>MTELTITVEDNPKLKDIQVVIGNILDYNNNSQIEKDIAYPLAVLIRDATGEIVGGLVGKTHWGWLFISHLWVLDTLRGQGYGRQLMHKAEQTAKERGCDRAYLDTFSFQALGFYKRLGYEIFGILENFPPGHQRYFLQKQI</sequence>
<keyword evidence="3" id="KW-1185">Reference proteome</keyword>
<organism evidence="2 3">
    <name type="scientific">Halotia branconii CENA392</name>
    <dbReference type="NCBI Taxonomy" id="1539056"/>
    <lineage>
        <taxon>Bacteria</taxon>
        <taxon>Bacillati</taxon>
        <taxon>Cyanobacteriota</taxon>
        <taxon>Cyanophyceae</taxon>
        <taxon>Nostocales</taxon>
        <taxon>Nodulariaceae</taxon>
        <taxon>Halotia</taxon>
    </lineage>
</organism>
<dbReference type="PANTHER" id="PTHR13538:SF4">
    <property type="entry name" value="N-ALPHA-ACETYLTRANSFERASE 80"/>
    <property type="match status" value="1"/>
</dbReference>
<accession>A0AAJ6NNU8</accession>
<proteinExistence type="predicted"/>
<dbReference type="GO" id="GO:0005737">
    <property type="term" value="C:cytoplasm"/>
    <property type="evidence" value="ECO:0007669"/>
    <property type="project" value="TreeGrafter"/>
</dbReference>
<dbReference type="Pfam" id="PF00583">
    <property type="entry name" value="Acetyltransf_1"/>
    <property type="match status" value="1"/>
</dbReference>
<dbReference type="RefSeq" id="WP_281481288.1">
    <property type="nucleotide sequence ID" value="NZ_CP124543.1"/>
</dbReference>